<evidence type="ECO:0000313" key="5">
    <source>
        <dbReference type="EMBL" id="TFB82583.1"/>
    </source>
</evidence>
<organism evidence="5 6">
    <name type="scientific">Cryobacterium algoricola</name>
    <dbReference type="NCBI Taxonomy" id="1259183"/>
    <lineage>
        <taxon>Bacteria</taxon>
        <taxon>Bacillati</taxon>
        <taxon>Actinomycetota</taxon>
        <taxon>Actinomycetes</taxon>
        <taxon>Micrococcales</taxon>
        <taxon>Microbacteriaceae</taxon>
        <taxon>Cryobacterium</taxon>
    </lineage>
</organism>
<dbReference type="InterPro" id="IPR029044">
    <property type="entry name" value="Nucleotide-diphossugar_trans"/>
</dbReference>
<dbReference type="RefSeq" id="WP_134536767.1">
    <property type="nucleotide sequence ID" value="NZ_SOFG01000027.1"/>
</dbReference>
<reference evidence="5 6" key="1">
    <citation type="submission" date="2019-03" db="EMBL/GenBank/DDBJ databases">
        <title>Genomics of glacier-inhabiting Cryobacterium strains.</title>
        <authorList>
            <person name="Liu Q."/>
            <person name="Xin Y.-H."/>
        </authorList>
    </citation>
    <scope>NUCLEOTIDE SEQUENCE [LARGE SCALE GENOMIC DNA]</scope>
    <source>
        <strain evidence="5 6">MDB2-B</strain>
    </source>
</reference>
<keyword evidence="6" id="KW-1185">Reference proteome</keyword>
<dbReference type="EMBL" id="SOFG01000027">
    <property type="protein sequence ID" value="TFB82583.1"/>
    <property type="molecule type" value="Genomic_DNA"/>
</dbReference>
<keyword evidence="3" id="KW-0328">Glycosyltransferase</keyword>
<dbReference type="Gene3D" id="3.90.550.10">
    <property type="entry name" value="Spore Coat Polysaccharide Biosynthesis Protein SpsA, Chain A"/>
    <property type="match status" value="1"/>
</dbReference>
<evidence type="ECO:0000256" key="2">
    <source>
        <dbReference type="ARBA" id="ARBA00006739"/>
    </source>
</evidence>
<keyword evidence="4" id="KW-0808">Transferase</keyword>
<comment type="pathway">
    <text evidence="1">Cell wall biogenesis; cell wall polysaccharide biosynthesis.</text>
</comment>
<dbReference type="PANTHER" id="PTHR43179:SF12">
    <property type="entry name" value="GALACTOFURANOSYLTRANSFERASE GLFT2"/>
    <property type="match status" value="1"/>
</dbReference>
<comment type="similarity">
    <text evidence="2">Belongs to the glycosyltransferase 2 family.</text>
</comment>
<accession>A0ABY2IAQ1</accession>
<dbReference type="SUPFAM" id="SSF53448">
    <property type="entry name" value="Nucleotide-diphospho-sugar transferases"/>
    <property type="match status" value="1"/>
</dbReference>
<dbReference type="PANTHER" id="PTHR43179">
    <property type="entry name" value="RHAMNOSYLTRANSFERASE WBBL"/>
    <property type="match status" value="1"/>
</dbReference>
<gene>
    <name evidence="5" type="ORF">E3O44_19050</name>
</gene>
<comment type="caution">
    <text evidence="5">The sequence shown here is derived from an EMBL/GenBank/DDBJ whole genome shotgun (WGS) entry which is preliminary data.</text>
</comment>
<protein>
    <submittedName>
        <fullName evidence="5">Glycosyltransferase family 2 protein</fullName>
    </submittedName>
</protein>
<name>A0ABY2IAQ1_9MICO</name>
<proteinExistence type="inferred from homology"/>
<sequence>MTDLRSLAVQSILYQNDVEEIIRAARATSNAATYARENGFLSDWWLMLGDSSPSQLLDAVALDTIRGLVEESGGQFSYEFFDRNRGHGGGHNKLAQGGSTDLLLFLNPDGIVAPDTLAALMQTVRDDVGVADARQLPMEHPKNFLAKTGDTSWASGACAMTQRAAFDLVSGFDTETFFMYCDDVDYSWRLRLHGYRVVFEPGARLFHDKRLTTSADWQPGEAEVYYSAEAAVLLAYKYSRSDLATEILEAFRTSGDEAQWRAANEFANRRRLGTLPTQLDENHDIGAFVAGNYAVHRY</sequence>
<evidence type="ECO:0000256" key="3">
    <source>
        <dbReference type="ARBA" id="ARBA00022676"/>
    </source>
</evidence>
<evidence type="ECO:0000313" key="6">
    <source>
        <dbReference type="Proteomes" id="UP000297608"/>
    </source>
</evidence>
<evidence type="ECO:0000256" key="4">
    <source>
        <dbReference type="ARBA" id="ARBA00022679"/>
    </source>
</evidence>
<dbReference type="Proteomes" id="UP000297608">
    <property type="component" value="Unassembled WGS sequence"/>
</dbReference>
<evidence type="ECO:0000256" key="1">
    <source>
        <dbReference type="ARBA" id="ARBA00004776"/>
    </source>
</evidence>